<evidence type="ECO:0000256" key="12">
    <source>
        <dbReference type="ARBA" id="ARBA00022786"/>
    </source>
</evidence>
<dbReference type="EMBL" id="CP110421">
    <property type="protein sequence ID" value="WAQ81676.1"/>
    <property type="molecule type" value="Genomic_DNA"/>
</dbReference>
<dbReference type="InterPro" id="IPR017907">
    <property type="entry name" value="Znf_RING_CS"/>
</dbReference>
<feature type="compositionally biased region" description="Low complexity" evidence="20">
    <location>
        <begin position="14"/>
        <end position="28"/>
    </location>
</feature>
<evidence type="ECO:0000256" key="2">
    <source>
        <dbReference type="ARBA" id="ARBA00004585"/>
    </source>
</evidence>
<dbReference type="SUPFAM" id="SSF57850">
    <property type="entry name" value="RING/U-box"/>
    <property type="match status" value="1"/>
</dbReference>
<sequence>MSDRGPSSAEPIQSGSSTPPGSPSPSLSTDEHSKLLKIWSRNLRFPAAAQPEIIRADQKDAYFVDSLQDQIEPLVRAMKGSRWVNNNSAKLQEASKLIYLSLTTLPGSQTLGEEYCDIVQFDAFTNTLPPLYRRVILIFVEVFSARLLAKLYDRIRQYIARLNDRYSTSNEDHASEPSQSESRFESAKKQLCLLLGYLPNSLDRSTLDSCNALHLSIFYLTGKYFTWTKRFSGITYISDRLRPLRPDGLGRESPPSYEVLGVLMMIQVAVKVLETHRQVRRRRELLRLASEPAPVLDEKESDPKKSKRVLTVDGRLIDEIMIEPEEEDDDGLGEEPEKEKLEEQDIVEDCPEGVLIDDLSDQVTTRRCTLCLGPRKEQTSLECGHVFCWRCLVSWVREKVRYRALVTNTKKHQIFTSGKSEELSMKESCNLVMSAQ</sequence>
<keyword evidence="23" id="KW-1185">Reference proteome</keyword>
<feature type="compositionally biased region" description="Acidic residues" evidence="20">
    <location>
        <begin position="323"/>
        <end position="334"/>
    </location>
</feature>
<keyword evidence="8" id="KW-0808">Transferase</keyword>
<dbReference type="PROSITE" id="PS50089">
    <property type="entry name" value="ZF_RING_2"/>
    <property type="match status" value="1"/>
</dbReference>
<gene>
    <name evidence="22" type="ORF">PtA15_1A1018</name>
</gene>
<feature type="region of interest" description="Disordered" evidence="20">
    <location>
        <begin position="1"/>
        <end position="30"/>
    </location>
</feature>
<name>A0ABY7C917_9BASI</name>
<dbReference type="GeneID" id="77805975"/>
<dbReference type="InterPro" id="IPR013083">
    <property type="entry name" value="Znf_RING/FYVE/PHD"/>
</dbReference>
<evidence type="ECO:0000256" key="3">
    <source>
        <dbReference type="ARBA" id="ARBA00004906"/>
    </source>
</evidence>
<evidence type="ECO:0000256" key="9">
    <source>
        <dbReference type="ARBA" id="ARBA00022692"/>
    </source>
</evidence>
<evidence type="ECO:0000256" key="11">
    <source>
        <dbReference type="ARBA" id="ARBA00022771"/>
    </source>
</evidence>
<protein>
    <recommendedName>
        <fullName evidence="5">RING-type E3 ubiquitin transferase</fullName>
        <ecNumber evidence="5">2.3.2.27</ecNumber>
    </recommendedName>
    <alternativeName>
        <fullName evidence="18">Peroxin-10</fullName>
    </alternativeName>
</protein>
<evidence type="ECO:0000256" key="16">
    <source>
        <dbReference type="ARBA" id="ARBA00023136"/>
    </source>
</evidence>
<evidence type="ECO:0000256" key="5">
    <source>
        <dbReference type="ARBA" id="ARBA00012483"/>
    </source>
</evidence>
<evidence type="ECO:0000256" key="18">
    <source>
        <dbReference type="ARBA" id="ARBA00041230"/>
    </source>
</evidence>
<evidence type="ECO:0000256" key="7">
    <source>
        <dbReference type="ARBA" id="ARBA00022593"/>
    </source>
</evidence>
<keyword evidence="14" id="KW-0653">Protein transport</keyword>
<keyword evidence="9" id="KW-0812">Transmembrane</keyword>
<evidence type="ECO:0000256" key="17">
    <source>
        <dbReference type="ARBA" id="ARBA00023140"/>
    </source>
</evidence>
<comment type="subcellular location">
    <subcellularLocation>
        <location evidence="2">Peroxisome membrane</location>
        <topology evidence="2">Multi-pass membrane protein</topology>
    </subcellularLocation>
</comment>
<dbReference type="InterPro" id="IPR025654">
    <property type="entry name" value="PEX2/10"/>
</dbReference>
<evidence type="ECO:0000256" key="13">
    <source>
        <dbReference type="ARBA" id="ARBA00022833"/>
    </source>
</evidence>
<evidence type="ECO:0000256" key="10">
    <source>
        <dbReference type="ARBA" id="ARBA00022723"/>
    </source>
</evidence>
<dbReference type="InterPro" id="IPR006845">
    <property type="entry name" value="Pex_N"/>
</dbReference>
<keyword evidence="12" id="KW-0833">Ubl conjugation pathway</keyword>
<evidence type="ECO:0000256" key="14">
    <source>
        <dbReference type="ARBA" id="ARBA00022927"/>
    </source>
</evidence>
<dbReference type="PROSITE" id="PS00518">
    <property type="entry name" value="ZF_RING_1"/>
    <property type="match status" value="1"/>
</dbReference>
<accession>A0ABY7C917</accession>
<evidence type="ECO:0000256" key="1">
    <source>
        <dbReference type="ARBA" id="ARBA00000900"/>
    </source>
</evidence>
<comment type="similarity">
    <text evidence="4">Belongs to the pex2/pex10/pex12 family.</text>
</comment>
<keyword evidence="13" id="KW-0862">Zinc</keyword>
<evidence type="ECO:0000256" key="4">
    <source>
        <dbReference type="ARBA" id="ARBA00008704"/>
    </source>
</evidence>
<evidence type="ECO:0000256" key="19">
    <source>
        <dbReference type="PROSITE-ProRule" id="PRU00175"/>
    </source>
</evidence>
<dbReference type="Pfam" id="PF00097">
    <property type="entry name" value="zf-C3HC4"/>
    <property type="match status" value="1"/>
</dbReference>
<dbReference type="InterPro" id="IPR001841">
    <property type="entry name" value="Znf_RING"/>
</dbReference>
<comment type="pathway">
    <text evidence="3">Protein modification; protein ubiquitination.</text>
</comment>
<dbReference type="EC" id="2.3.2.27" evidence="5"/>
<dbReference type="Pfam" id="PF04757">
    <property type="entry name" value="Pex2_Pex12"/>
    <property type="match status" value="1"/>
</dbReference>
<feature type="region of interest" description="Disordered" evidence="20">
    <location>
        <begin position="323"/>
        <end position="343"/>
    </location>
</feature>
<evidence type="ECO:0000256" key="6">
    <source>
        <dbReference type="ARBA" id="ARBA00022448"/>
    </source>
</evidence>
<dbReference type="PANTHER" id="PTHR23350:SF0">
    <property type="entry name" value="PEROXISOME BIOGENESIS FACTOR 10"/>
    <property type="match status" value="1"/>
</dbReference>
<dbReference type="RefSeq" id="XP_053017231.1">
    <property type="nucleotide sequence ID" value="XM_053165079.1"/>
</dbReference>
<dbReference type="Gene3D" id="3.30.40.10">
    <property type="entry name" value="Zinc/RING finger domain, C3HC4 (zinc finger)"/>
    <property type="match status" value="1"/>
</dbReference>
<dbReference type="InterPro" id="IPR018957">
    <property type="entry name" value="Znf_C3HC4_RING-type"/>
</dbReference>
<feature type="domain" description="RING-type" evidence="21">
    <location>
        <begin position="368"/>
        <end position="395"/>
    </location>
</feature>
<dbReference type="PANTHER" id="PTHR23350">
    <property type="entry name" value="PEROXISOME ASSEMBLY PROTEIN 10"/>
    <property type="match status" value="1"/>
</dbReference>
<dbReference type="Proteomes" id="UP001164743">
    <property type="component" value="Chromosome 1A"/>
</dbReference>
<evidence type="ECO:0000313" key="23">
    <source>
        <dbReference type="Proteomes" id="UP001164743"/>
    </source>
</evidence>
<reference evidence="22" key="1">
    <citation type="submission" date="2022-10" db="EMBL/GenBank/DDBJ databases">
        <title>Puccinia triticina Genome sequencing and assembly.</title>
        <authorList>
            <person name="Li C."/>
        </authorList>
    </citation>
    <scope>NUCLEOTIDE SEQUENCE</scope>
    <source>
        <strain evidence="22">Pt15</strain>
    </source>
</reference>
<comment type="catalytic activity">
    <reaction evidence="1">
        <text>S-ubiquitinyl-[E2 ubiquitin-conjugating enzyme]-L-cysteine + [acceptor protein]-L-lysine = [E2 ubiquitin-conjugating enzyme]-L-cysteine + N(6)-ubiquitinyl-[acceptor protein]-L-lysine.</text>
        <dbReference type="EC" id="2.3.2.27"/>
    </reaction>
</comment>
<keyword evidence="10" id="KW-0479">Metal-binding</keyword>
<evidence type="ECO:0000256" key="20">
    <source>
        <dbReference type="SAM" id="MobiDB-lite"/>
    </source>
</evidence>
<evidence type="ECO:0000313" key="22">
    <source>
        <dbReference type="EMBL" id="WAQ81676.1"/>
    </source>
</evidence>
<evidence type="ECO:0000256" key="15">
    <source>
        <dbReference type="ARBA" id="ARBA00022989"/>
    </source>
</evidence>
<evidence type="ECO:0000256" key="8">
    <source>
        <dbReference type="ARBA" id="ARBA00022679"/>
    </source>
</evidence>
<keyword evidence="15" id="KW-1133">Transmembrane helix</keyword>
<keyword evidence="11 19" id="KW-0863">Zinc-finger</keyword>
<proteinExistence type="inferred from homology"/>
<keyword evidence="7" id="KW-0962">Peroxisome biogenesis</keyword>
<evidence type="ECO:0000259" key="21">
    <source>
        <dbReference type="PROSITE" id="PS50089"/>
    </source>
</evidence>
<keyword evidence="17" id="KW-0576">Peroxisome</keyword>
<keyword evidence="6" id="KW-0813">Transport</keyword>
<keyword evidence="16" id="KW-0472">Membrane</keyword>
<organism evidence="22 23">
    <name type="scientific">Puccinia triticina</name>
    <dbReference type="NCBI Taxonomy" id="208348"/>
    <lineage>
        <taxon>Eukaryota</taxon>
        <taxon>Fungi</taxon>
        <taxon>Dikarya</taxon>
        <taxon>Basidiomycota</taxon>
        <taxon>Pucciniomycotina</taxon>
        <taxon>Pucciniomycetes</taxon>
        <taxon>Pucciniales</taxon>
        <taxon>Pucciniaceae</taxon>
        <taxon>Puccinia</taxon>
    </lineage>
</organism>